<comment type="caution">
    <text evidence="6">The sequence shown here is derived from an EMBL/GenBank/DDBJ whole genome shotgun (WGS) entry which is preliminary data.</text>
</comment>
<dbReference type="HAMAP" id="MF_00291_B">
    <property type="entry name" value="Ribosomal_uS2_B"/>
    <property type="match status" value="1"/>
</dbReference>
<proteinExistence type="inferred from homology"/>
<dbReference type="Pfam" id="PF00318">
    <property type="entry name" value="Ribosomal_S2"/>
    <property type="match status" value="1"/>
</dbReference>
<dbReference type="Proteomes" id="UP000177797">
    <property type="component" value="Unassembled WGS sequence"/>
</dbReference>
<dbReference type="NCBIfam" id="TIGR01011">
    <property type="entry name" value="rpsB_bact"/>
    <property type="match status" value="1"/>
</dbReference>
<reference evidence="6 7" key="1">
    <citation type="journal article" date="2016" name="Nat. Commun.">
        <title>Thousands of microbial genomes shed light on interconnected biogeochemical processes in an aquifer system.</title>
        <authorList>
            <person name="Anantharaman K."/>
            <person name="Brown C.T."/>
            <person name="Hug L.A."/>
            <person name="Sharon I."/>
            <person name="Castelle C.J."/>
            <person name="Probst A.J."/>
            <person name="Thomas B.C."/>
            <person name="Singh A."/>
            <person name="Wilkins M.J."/>
            <person name="Karaoz U."/>
            <person name="Brodie E.L."/>
            <person name="Williams K.H."/>
            <person name="Hubbard S.S."/>
            <person name="Banfield J.F."/>
        </authorList>
    </citation>
    <scope>NUCLEOTIDE SEQUENCE [LARGE SCALE GENOMIC DNA]</scope>
</reference>
<dbReference type="PANTHER" id="PTHR12534:SF0">
    <property type="entry name" value="SMALL RIBOSOMAL SUBUNIT PROTEIN US2M"/>
    <property type="match status" value="1"/>
</dbReference>
<protein>
    <recommendedName>
        <fullName evidence="4 5">Small ribosomal subunit protein uS2</fullName>
    </recommendedName>
</protein>
<dbReference type="AlphaFoldDB" id="A0A1G2NEI1"/>
<evidence type="ECO:0000313" key="7">
    <source>
        <dbReference type="Proteomes" id="UP000177797"/>
    </source>
</evidence>
<dbReference type="GO" id="GO:0006412">
    <property type="term" value="P:translation"/>
    <property type="evidence" value="ECO:0007669"/>
    <property type="project" value="UniProtKB-UniRule"/>
</dbReference>
<evidence type="ECO:0000256" key="3">
    <source>
        <dbReference type="ARBA" id="ARBA00023274"/>
    </source>
</evidence>
<name>A0A1G2NEI1_9BACT</name>
<accession>A0A1G2NEI1</accession>
<dbReference type="InterPro" id="IPR005706">
    <property type="entry name" value="Ribosomal_uS2_bac/mit/plastid"/>
</dbReference>
<dbReference type="Gene3D" id="3.40.50.10490">
    <property type="entry name" value="Glucose-6-phosphate isomerase like protein, domain 1"/>
    <property type="match status" value="1"/>
</dbReference>
<organism evidence="6 7">
    <name type="scientific">Candidatus Taylorbacteria bacterium RIFCSPLOWO2_01_FULL_48_100</name>
    <dbReference type="NCBI Taxonomy" id="1802322"/>
    <lineage>
        <taxon>Bacteria</taxon>
        <taxon>Candidatus Tayloriibacteriota</taxon>
    </lineage>
</organism>
<dbReference type="PRINTS" id="PR00395">
    <property type="entry name" value="RIBOSOMALS2"/>
</dbReference>
<evidence type="ECO:0000313" key="6">
    <source>
        <dbReference type="EMBL" id="OHA34466.1"/>
    </source>
</evidence>
<comment type="similarity">
    <text evidence="1 5">Belongs to the universal ribosomal protein uS2 family.</text>
</comment>
<dbReference type="PANTHER" id="PTHR12534">
    <property type="entry name" value="30S RIBOSOMAL PROTEIN S2 PROKARYOTIC AND ORGANELLAR"/>
    <property type="match status" value="1"/>
</dbReference>
<sequence length="226" mass="24754">MDALFKVGAHYGYAKTRRHPSTAPYILGMKNRVEIIDLEKTKILLEAAKAFVSTLGAEGKTLLFVGGKPESEDAVRKDATEIGMPFVAGRWVGGMLTNFAQIRSRVDTLLDLKAKRERGELAKYTKKEQLLISRDIERLEKLFAGLVSLKALPAALFIVDPKEEKTAASEAKRLNIPVVALASSDCDISEIAHPVIANDSSMASIKYFVNEIAKAYQDGKTQGVSQ</sequence>
<evidence type="ECO:0000256" key="5">
    <source>
        <dbReference type="HAMAP-Rule" id="MF_00291"/>
    </source>
</evidence>
<dbReference type="CDD" id="cd01425">
    <property type="entry name" value="RPS2"/>
    <property type="match status" value="1"/>
</dbReference>
<dbReference type="InterPro" id="IPR001865">
    <property type="entry name" value="Ribosomal_uS2"/>
</dbReference>
<dbReference type="SUPFAM" id="SSF52313">
    <property type="entry name" value="Ribosomal protein S2"/>
    <property type="match status" value="1"/>
</dbReference>
<gene>
    <name evidence="5" type="primary">rpsB</name>
    <name evidence="6" type="ORF">A2938_00940</name>
</gene>
<keyword evidence="2 5" id="KW-0689">Ribosomal protein</keyword>
<keyword evidence="3 5" id="KW-0687">Ribonucleoprotein</keyword>
<dbReference type="InterPro" id="IPR023591">
    <property type="entry name" value="Ribosomal_uS2_flav_dom_sf"/>
</dbReference>
<dbReference type="GO" id="GO:0003735">
    <property type="term" value="F:structural constituent of ribosome"/>
    <property type="evidence" value="ECO:0007669"/>
    <property type="project" value="InterPro"/>
</dbReference>
<dbReference type="Gene3D" id="1.10.287.610">
    <property type="entry name" value="Helix hairpin bin"/>
    <property type="match status" value="1"/>
</dbReference>
<evidence type="ECO:0000256" key="2">
    <source>
        <dbReference type="ARBA" id="ARBA00022980"/>
    </source>
</evidence>
<evidence type="ECO:0000256" key="1">
    <source>
        <dbReference type="ARBA" id="ARBA00006242"/>
    </source>
</evidence>
<dbReference type="EMBL" id="MHSA01000012">
    <property type="protein sequence ID" value="OHA34466.1"/>
    <property type="molecule type" value="Genomic_DNA"/>
</dbReference>
<evidence type="ECO:0000256" key="4">
    <source>
        <dbReference type="ARBA" id="ARBA00035256"/>
    </source>
</evidence>
<dbReference type="GO" id="GO:0022627">
    <property type="term" value="C:cytosolic small ribosomal subunit"/>
    <property type="evidence" value="ECO:0007669"/>
    <property type="project" value="TreeGrafter"/>
</dbReference>